<dbReference type="Proteomes" id="UP001375382">
    <property type="component" value="Unassembled WGS sequence"/>
</dbReference>
<evidence type="ECO:0000313" key="3">
    <source>
        <dbReference type="Proteomes" id="UP001375382"/>
    </source>
</evidence>
<keyword evidence="1" id="KW-1133">Transmembrane helix</keyword>
<dbReference type="RefSeq" id="WP_335737212.1">
    <property type="nucleotide sequence ID" value="NZ_JALAAR010000016.1"/>
</dbReference>
<evidence type="ECO:0000256" key="1">
    <source>
        <dbReference type="SAM" id="Phobius"/>
    </source>
</evidence>
<reference evidence="2 3" key="1">
    <citation type="journal article" date="2023" name="Ecotoxicol. Environ. Saf.">
        <title>Mercury remediation potential of mercury-resistant strain Rheinheimera metallidurans sp. nov. isolated from a municipal waste dumping site.</title>
        <authorList>
            <person name="Yadav V."/>
            <person name="Manjhi A."/>
            <person name="Vadakedath N."/>
        </authorList>
    </citation>
    <scope>NUCLEOTIDE SEQUENCE [LARGE SCALE GENOMIC DNA]</scope>
    <source>
        <strain evidence="2 3">E-49</strain>
    </source>
</reference>
<feature type="transmembrane region" description="Helical" evidence="1">
    <location>
        <begin position="12"/>
        <end position="33"/>
    </location>
</feature>
<keyword evidence="3" id="KW-1185">Reference proteome</keyword>
<evidence type="ECO:0008006" key="4">
    <source>
        <dbReference type="Google" id="ProtNLM"/>
    </source>
</evidence>
<accession>A0ABU8C9Z7</accession>
<sequence length="349" mass="40130">MYNPVYHEYRRSTLFGCILIVLLSLTGAAIHYLRSVDDKVVLSKNQLINVSARIDAEFTPVLTFAEAIKRSALLKLTLPPEPTETQINVLQLSSRQNASLTVTAEQNELQMLQRLWPYFELASQVQSHLVGMYYISEQGFAVNGESRWPDYVADQFSLWLQQLPDDMSYQSDMTFHSEFLPEQAALMVPLYVDDVRLGRLVFALSLQTMLSPLQRQNNGVQYMLLDASGEVIHSSTSLSPQMISGHMLQVQRLNTMPWSVALLEQKTSLFAAGVKDFLWHWLTYLVLLGTLLALMQYRYRRRTLSAFNRLLVHTDRLLKGQLHGVRHIPEGWRELFDRICQLQRQPPSE</sequence>
<gene>
    <name evidence="2" type="ORF">MN202_16330</name>
</gene>
<name>A0ABU8C9Z7_9GAMM</name>
<evidence type="ECO:0000313" key="2">
    <source>
        <dbReference type="EMBL" id="MEH8018811.1"/>
    </source>
</evidence>
<organism evidence="2 3">
    <name type="scientific">Rheinheimera muenzenbergensis</name>
    <dbReference type="NCBI Taxonomy" id="1193628"/>
    <lineage>
        <taxon>Bacteria</taxon>
        <taxon>Pseudomonadati</taxon>
        <taxon>Pseudomonadota</taxon>
        <taxon>Gammaproteobacteria</taxon>
        <taxon>Chromatiales</taxon>
        <taxon>Chromatiaceae</taxon>
        <taxon>Rheinheimera</taxon>
    </lineage>
</organism>
<keyword evidence="1" id="KW-0812">Transmembrane</keyword>
<dbReference type="EMBL" id="JALAAR010000016">
    <property type="protein sequence ID" value="MEH8018811.1"/>
    <property type="molecule type" value="Genomic_DNA"/>
</dbReference>
<comment type="caution">
    <text evidence="2">The sequence shown here is derived from an EMBL/GenBank/DDBJ whole genome shotgun (WGS) entry which is preliminary data.</text>
</comment>
<protein>
    <recommendedName>
        <fullName evidence="4">Cache domain-containing protein</fullName>
    </recommendedName>
</protein>
<keyword evidence="1" id="KW-0472">Membrane</keyword>
<feature type="transmembrane region" description="Helical" evidence="1">
    <location>
        <begin position="277"/>
        <end position="295"/>
    </location>
</feature>
<proteinExistence type="predicted"/>